<evidence type="ECO:0000313" key="3">
    <source>
        <dbReference type="Proteomes" id="UP000182229"/>
    </source>
</evidence>
<proteinExistence type="predicted"/>
<accession>A0A1L9B336</accession>
<dbReference type="OrthoDB" id="9801593at2"/>
<comment type="caution">
    <text evidence="2">The sequence shown here is derived from an EMBL/GenBank/DDBJ whole genome shotgun (WGS) entry which is preliminary data.</text>
</comment>
<dbReference type="PANTHER" id="PTHR43745:SF2">
    <property type="entry name" value="NITROREDUCTASE MJ1384-RELATED"/>
    <property type="match status" value="1"/>
</dbReference>
<dbReference type="InterPro" id="IPR029479">
    <property type="entry name" value="Nitroreductase"/>
</dbReference>
<dbReference type="STRING" id="83449.BON30_33605"/>
<dbReference type="InterPro" id="IPR000415">
    <property type="entry name" value="Nitroreductase-like"/>
</dbReference>
<dbReference type="Pfam" id="PF00881">
    <property type="entry name" value="Nitroreductase"/>
    <property type="match status" value="1"/>
</dbReference>
<dbReference type="Gene3D" id="3.40.109.10">
    <property type="entry name" value="NADH Oxidase"/>
    <property type="match status" value="1"/>
</dbReference>
<dbReference type="AlphaFoldDB" id="A0A1L9B336"/>
<dbReference type="Proteomes" id="UP000182229">
    <property type="component" value="Unassembled WGS sequence"/>
</dbReference>
<evidence type="ECO:0000313" key="2">
    <source>
        <dbReference type="EMBL" id="OJH36681.1"/>
    </source>
</evidence>
<keyword evidence="3" id="KW-1185">Reference proteome</keyword>
<reference evidence="2 3" key="2">
    <citation type="submission" date="2016-12" db="EMBL/GenBank/DDBJ databases">
        <title>Draft Genome Sequence of Cystobacter ferrugineus Strain Cbfe23.</title>
        <authorList>
            <person name="Akbar S."/>
            <person name="Dowd S.E."/>
            <person name="Stevens D.C."/>
        </authorList>
    </citation>
    <scope>NUCLEOTIDE SEQUENCE [LARGE SCALE GENOMIC DNA]</scope>
    <source>
        <strain evidence="2 3">Cbfe23</strain>
    </source>
</reference>
<dbReference type="EMBL" id="MPIN01000010">
    <property type="protein sequence ID" value="OJH36681.1"/>
    <property type="molecule type" value="Genomic_DNA"/>
</dbReference>
<protein>
    <recommendedName>
        <fullName evidence="1">Nitroreductase domain-containing protein</fullName>
    </recommendedName>
</protein>
<dbReference type="NCBIfam" id="TIGR03605">
    <property type="entry name" value="antibiot_sagB"/>
    <property type="match status" value="1"/>
</dbReference>
<dbReference type="RefSeq" id="WP_071902570.1">
    <property type="nucleotide sequence ID" value="NZ_MPIN01000010.1"/>
</dbReference>
<feature type="domain" description="Nitroreductase" evidence="1">
    <location>
        <begin position="87"/>
        <end position="273"/>
    </location>
</feature>
<organism evidence="2 3">
    <name type="scientific">Cystobacter ferrugineus</name>
    <dbReference type="NCBI Taxonomy" id="83449"/>
    <lineage>
        <taxon>Bacteria</taxon>
        <taxon>Pseudomonadati</taxon>
        <taxon>Myxococcota</taxon>
        <taxon>Myxococcia</taxon>
        <taxon>Myxococcales</taxon>
        <taxon>Cystobacterineae</taxon>
        <taxon>Archangiaceae</taxon>
        <taxon>Cystobacter</taxon>
    </lineage>
</organism>
<dbReference type="SUPFAM" id="SSF55469">
    <property type="entry name" value="FMN-dependent nitroreductase-like"/>
    <property type="match status" value="1"/>
</dbReference>
<evidence type="ECO:0000259" key="1">
    <source>
        <dbReference type="Pfam" id="PF00881"/>
    </source>
</evidence>
<gene>
    <name evidence="2" type="ORF">BON30_33605</name>
</gene>
<dbReference type="GO" id="GO:0016491">
    <property type="term" value="F:oxidoreductase activity"/>
    <property type="evidence" value="ECO:0007669"/>
    <property type="project" value="InterPro"/>
</dbReference>
<reference evidence="3" key="1">
    <citation type="submission" date="2016-11" db="EMBL/GenBank/DDBJ databases">
        <authorList>
            <person name="Shukria A."/>
            <person name="Stevens D.C."/>
        </authorList>
    </citation>
    <scope>NUCLEOTIDE SEQUENCE [LARGE SCALE GENOMIC DNA]</scope>
    <source>
        <strain evidence="3">Cbfe23</strain>
    </source>
</reference>
<name>A0A1L9B336_9BACT</name>
<sequence>MRRRTQPLLQQRQQALKRREPFLGSMFHENSKFTPQARHELGRRISQLQDEGLLRRVSSSYKSHPGCPQVALPRAALHLERELQEIIVGRRSTREFDTAQSVTLQELANLLQLSYGITGSLELDEGVTQYLRAIPSAGALYPLELYLVAQRVEGLAPGLYHYRVAQHALEVLETADQAERMLRMEREWGMGSPSAFHLVISGVFERTMFKYHERGYRFVLIEAGMLGQNLTLLAECQGIRSCMAGGWGDDELNQLFGLDGGAESTLLTLCFGRASRGGP</sequence>
<dbReference type="CDD" id="cd02142">
    <property type="entry name" value="McbC_SagB-like_oxidoreductase"/>
    <property type="match status" value="1"/>
</dbReference>
<dbReference type="InterPro" id="IPR052544">
    <property type="entry name" value="Bacteriocin_Proc_Enz"/>
</dbReference>
<dbReference type="PANTHER" id="PTHR43745">
    <property type="entry name" value="NITROREDUCTASE MJ1384-RELATED"/>
    <property type="match status" value="1"/>
</dbReference>
<dbReference type="InterPro" id="IPR020051">
    <property type="entry name" value="SagB-type_dehydrogenase"/>
</dbReference>